<dbReference type="AlphaFoldDB" id="F0X171"/>
<gene>
    <name evidence="7" type="primary">AlNc14C567G12165</name>
    <name evidence="7" type="ORF">ALNC14_136730</name>
</gene>
<evidence type="ECO:0000256" key="6">
    <source>
        <dbReference type="ARBA" id="ARBA00023242"/>
    </source>
</evidence>
<dbReference type="PANTHER" id="PTHR31283">
    <property type="entry name" value="EKC/KEOPS COMPLEX SUBUNIT PCC1 FAMILY MEMBER"/>
    <property type="match status" value="1"/>
</dbReference>
<evidence type="ECO:0000256" key="2">
    <source>
        <dbReference type="ARBA" id="ARBA00004496"/>
    </source>
</evidence>
<dbReference type="GO" id="GO:0070525">
    <property type="term" value="P:tRNA threonylcarbamoyladenosine metabolic process"/>
    <property type="evidence" value="ECO:0007669"/>
    <property type="project" value="TreeGrafter"/>
</dbReference>
<evidence type="ECO:0000313" key="7">
    <source>
        <dbReference type="EMBL" id="CCA27529.1"/>
    </source>
</evidence>
<comment type="similarity">
    <text evidence="3">Belongs to the CTAG/PCC1 family.</text>
</comment>
<dbReference type="GO" id="GO:0008033">
    <property type="term" value="P:tRNA processing"/>
    <property type="evidence" value="ECO:0007669"/>
    <property type="project" value="UniProtKB-KW"/>
</dbReference>
<evidence type="ECO:0000256" key="4">
    <source>
        <dbReference type="ARBA" id="ARBA00022490"/>
    </source>
</evidence>
<evidence type="ECO:0000256" key="1">
    <source>
        <dbReference type="ARBA" id="ARBA00004123"/>
    </source>
</evidence>
<sequence length="93" mass="10837">MADYRDLTQEASHPFSCVITIPFESHRDASYAMQTLLVDKELQPEKIIRELRAVENDLIVEFRTTEARLLRAAVSSFYDMVLLIARVLMEFEE</sequence>
<proteinExistence type="inferred from homology"/>
<dbReference type="GO" id="GO:0005737">
    <property type="term" value="C:cytoplasm"/>
    <property type="evidence" value="ECO:0007669"/>
    <property type="project" value="UniProtKB-SubCell"/>
</dbReference>
<comment type="subcellular location">
    <subcellularLocation>
        <location evidence="2">Cytoplasm</location>
    </subcellularLocation>
    <subcellularLocation>
        <location evidence="1">Nucleus</location>
    </subcellularLocation>
</comment>
<evidence type="ECO:0000256" key="3">
    <source>
        <dbReference type="ARBA" id="ARBA00007073"/>
    </source>
</evidence>
<dbReference type="FunFam" id="3.30.310.50:FF:000005">
    <property type="entry name" value="L antigen family member 3"/>
    <property type="match status" value="1"/>
</dbReference>
<dbReference type="EMBL" id="FR824592">
    <property type="protein sequence ID" value="CCA27529.1"/>
    <property type="molecule type" value="Genomic_DNA"/>
</dbReference>
<dbReference type="GO" id="GO:0005634">
    <property type="term" value="C:nucleus"/>
    <property type="evidence" value="ECO:0007669"/>
    <property type="project" value="UniProtKB-SubCell"/>
</dbReference>
<dbReference type="InterPro" id="IPR015419">
    <property type="entry name" value="CTAG/Pcc1"/>
</dbReference>
<dbReference type="HOGENOM" id="CLU_113770_4_0_1"/>
<keyword evidence="5" id="KW-0819">tRNA processing</keyword>
<dbReference type="GO" id="GO:0000408">
    <property type="term" value="C:EKC/KEOPS complex"/>
    <property type="evidence" value="ECO:0007669"/>
    <property type="project" value="TreeGrafter"/>
</dbReference>
<evidence type="ECO:0000256" key="5">
    <source>
        <dbReference type="ARBA" id="ARBA00022694"/>
    </source>
</evidence>
<keyword evidence="6" id="KW-0539">Nucleus</keyword>
<dbReference type="Pfam" id="PF09341">
    <property type="entry name" value="Pcc1"/>
    <property type="match status" value="1"/>
</dbReference>
<reference evidence="7" key="2">
    <citation type="submission" date="2011-02" db="EMBL/GenBank/DDBJ databases">
        <authorList>
            <person name="MacLean D."/>
        </authorList>
    </citation>
    <scope>NUCLEOTIDE SEQUENCE</scope>
</reference>
<dbReference type="Gene3D" id="3.30.310.50">
    <property type="entry name" value="Alpha-D-phosphohexomutase, C-terminal domain"/>
    <property type="match status" value="1"/>
</dbReference>
<protein>
    <submittedName>
        <fullName evidence="7">Uncharacterized protein AlNc14C567G12165</fullName>
    </submittedName>
</protein>
<dbReference type="PANTHER" id="PTHR31283:SF5">
    <property type="entry name" value="EKC_KEOPS COMPLEX SUBUNIT LAGE3"/>
    <property type="match status" value="1"/>
</dbReference>
<name>F0X171_9STRA</name>
<reference evidence="7" key="1">
    <citation type="journal article" date="2011" name="PLoS Biol.">
        <title>Gene gain and loss during evolution of obligate parasitism in the white rust pathogen of Arabidopsis thaliana.</title>
        <authorList>
            <person name="Kemen E."/>
            <person name="Gardiner A."/>
            <person name="Schultz-Larsen T."/>
            <person name="Kemen A.C."/>
            <person name="Balmuth A.L."/>
            <person name="Robert-Seilaniantz A."/>
            <person name="Bailey K."/>
            <person name="Holub E."/>
            <person name="Studholme D.J."/>
            <person name="Maclean D."/>
            <person name="Jones J.D."/>
        </authorList>
    </citation>
    <scope>NUCLEOTIDE SEQUENCE</scope>
</reference>
<accession>F0X171</accession>
<organism evidence="7">
    <name type="scientific">Albugo laibachii Nc14</name>
    <dbReference type="NCBI Taxonomy" id="890382"/>
    <lineage>
        <taxon>Eukaryota</taxon>
        <taxon>Sar</taxon>
        <taxon>Stramenopiles</taxon>
        <taxon>Oomycota</taxon>
        <taxon>Peronosporomycetes</taxon>
        <taxon>Albuginales</taxon>
        <taxon>Albuginaceae</taxon>
        <taxon>Albugo</taxon>
    </lineage>
</organism>
<keyword evidence="4" id="KW-0963">Cytoplasm</keyword>